<evidence type="ECO:0000256" key="6">
    <source>
        <dbReference type="PROSITE-ProRule" id="PRU01016"/>
    </source>
</evidence>
<evidence type="ECO:0000256" key="4">
    <source>
        <dbReference type="ARBA" id="ARBA00022747"/>
    </source>
</evidence>
<proteinExistence type="inferred from homology"/>
<evidence type="ECO:0000256" key="8">
    <source>
        <dbReference type="RuleBase" id="RU000417"/>
    </source>
</evidence>
<dbReference type="EC" id="2.1.1.37" evidence="8"/>
<dbReference type="OrthoDB" id="9813719at2"/>
<evidence type="ECO:0000256" key="2">
    <source>
        <dbReference type="ARBA" id="ARBA00022679"/>
    </source>
</evidence>
<evidence type="ECO:0000256" key="3">
    <source>
        <dbReference type="ARBA" id="ARBA00022691"/>
    </source>
</evidence>
<reference evidence="9 10" key="1">
    <citation type="submission" date="2016-10" db="EMBL/GenBank/DDBJ databases">
        <authorList>
            <person name="de Groot N.N."/>
        </authorList>
    </citation>
    <scope>NUCLEOTIDE SEQUENCE [LARGE SCALE GENOMIC DNA]</scope>
    <source>
        <strain evidence="9 10">GAS522</strain>
    </source>
</reference>
<dbReference type="InterPro" id="IPR029063">
    <property type="entry name" value="SAM-dependent_MTases_sf"/>
</dbReference>
<gene>
    <name evidence="9" type="ORF">SAMN05444171_4057</name>
</gene>
<dbReference type="InterPro" id="IPR050390">
    <property type="entry name" value="C5-Methyltransferase"/>
</dbReference>
<dbReference type="PROSITE" id="PS51679">
    <property type="entry name" value="SAM_MT_C5"/>
    <property type="match status" value="1"/>
</dbReference>
<evidence type="ECO:0000313" key="9">
    <source>
        <dbReference type="EMBL" id="SED41920.1"/>
    </source>
</evidence>
<evidence type="ECO:0000256" key="5">
    <source>
        <dbReference type="ARBA" id="ARBA00047422"/>
    </source>
</evidence>
<dbReference type="Proteomes" id="UP000183208">
    <property type="component" value="Unassembled WGS sequence"/>
</dbReference>
<dbReference type="Gene3D" id="3.40.50.150">
    <property type="entry name" value="Vaccinia Virus protein VP39"/>
    <property type="match status" value="1"/>
</dbReference>
<dbReference type="RefSeq" id="WP_074822553.1">
    <property type="nucleotide sequence ID" value="NZ_FNTI01000001.1"/>
</dbReference>
<dbReference type="GO" id="GO:0009307">
    <property type="term" value="P:DNA restriction-modification system"/>
    <property type="evidence" value="ECO:0007669"/>
    <property type="project" value="UniProtKB-KW"/>
</dbReference>
<dbReference type="PROSITE" id="PS00094">
    <property type="entry name" value="C5_MTASE_1"/>
    <property type="match status" value="1"/>
</dbReference>
<dbReference type="Pfam" id="PF00145">
    <property type="entry name" value="DNA_methylase"/>
    <property type="match status" value="1"/>
</dbReference>
<dbReference type="SUPFAM" id="SSF53335">
    <property type="entry name" value="S-adenosyl-L-methionine-dependent methyltransferases"/>
    <property type="match status" value="1"/>
</dbReference>
<keyword evidence="2 6" id="KW-0808">Transferase</keyword>
<organism evidence="9 10">
    <name type="scientific">Bradyrhizobium lablabi</name>
    <dbReference type="NCBI Taxonomy" id="722472"/>
    <lineage>
        <taxon>Bacteria</taxon>
        <taxon>Pseudomonadati</taxon>
        <taxon>Pseudomonadota</taxon>
        <taxon>Alphaproteobacteria</taxon>
        <taxon>Hyphomicrobiales</taxon>
        <taxon>Nitrobacteraceae</taxon>
        <taxon>Bradyrhizobium</taxon>
    </lineage>
</organism>
<name>A0A1H5AK11_9BRAD</name>
<dbReference type="PANTHER" id="PTHR10629">
    <property type="entry name" value="CYTOSINE-SPECIFIC METHYLTRANSFERASE"/>
    <property type="match status" value="1"/>
</dbReference>
<sequence>MPHRPDRPQVLDLFCGCGGLSLGAEQAGFRSALSIDQDLHLTSSFAHNFPSSNLRIADIGRESARAIKQAIGSKVDGVIGGPPCQGFSSIGRQDEDDPRRGLLLDFFRIVREVSPKFFLMENVRGLAYERNRKVLDDGLQLLPKRYRVIGPMLLNSASFGAATSRPRIFVFGYDTNEMRAFDPSMFEGGKSPVTVRDAIADLGKLKPRGLDSSGFDLWSSEKDSSRSTYAQSLRGKTKLVTGHRKTPHKKEIVGRFATVPQGGKDEVGKHVRLSWTGQCPTIRAGTGSDRGSYQAVRPLHPTKDRVITVREAARLQGFPDRFLFHPTTWHSFRMIGNSVSPIIAREILAVIYNGLKA</sequence>
<dbReference type="EMBL" id="FNTI01000001">
    <property type="protein sequence ID" value="SED41920.1"/>
    <property type="molecule type" value="Genomic_DNA"/>
</dbReference>
<dbReference type="AlphaFoldDB" id="A0A1H5AK11"/>
<keyword evidence="4" id="KW-0680">Restriction system</keyword>
<dbReference type="NCBIfam" id="TIGR00675">
    <property type="entry name" value="dcm"/>
    <property type="match status" value="1"/>
</dbReference>
<dbReference type="PANTHER" id="PTHR10629:SF52">
    <property type="entry name" value="DNA (CYTOSINE-5)-METHYLTRANSFERASE 1"/>
    <property type="match status" value="1"/>
</dbReference>
<dbReference type="PRINTS" id="PR00105">
    <property type="entry name" value="C5METTRFRASE"/>
</dbReference>
<protein>
    <recommendedName>
        <fullName evidence="8">Cytosine-specific methyltransferase</fullName>
        <ecNumber evidence="8">2.1.1.37</ecNumber>
    </recommendedName>
</protein>
<dbReference type="GO" id="GO:0003886">
    <property type="term" value="F:DNA (cytosine-5-)-methyltransferase activity"/>
    <property type="evidence" value="ECO:0007669"/>
    <property type="project" value="UniProtKB-EC"/>
</dbReference>
<feature type="active site" evidence="6">
    <location>
        <position position="84"/>
    </location>
</feature>
<keyword evidence="1 6" id="KW-0489">Methyltransferase</keyword>
<evidence type="ECO:0000313" key="10">
    <source>
        <dbReference type="Proteomes" id="UP000183208"/>
    </source>
</evidence>
<dbReference type="GO" id="GO:0032259">
    <property type="term" value="P:methylation"/>
    <property type="evidence" value="ECO:0007669"/>
    <property type="project" value="UniProtKB-KW"/>
</dbReference>
<dbReference type="Gene3D" id="3.90.120.10">
    <property type="entry name" value="DNA Methylase, subunit A, domain 2"/>
    <property type="match status" value="1"/>
</dbReference>
<accession>A0A1H5AK11</accession>
<comment type="catalytic activity">
    <reaction evidence="5 8">
        <text>a 2'-deoxycytidine in DNA + S-adenosyl-L-methionine = a 5-methyl-2'-deoxycytidine in DNA + S-adenosyl-L-homocysteine + H(+)</text>
        <dbReference type="Rhea" id="RHEA:13681"/>
        <dbReference type="Rhea" id="RHEA-COMP:11369"/>
        <dbReference type="Rhea" id="RHEA-COMP:11370"/>
        <dbReference type="ChEBI" id="CHEBI:15378"/>
        <dbReference type="ChEBI" id="CHEBI:57856"/>
        <dbReference type="ChEBI" id="CHEBI:59789"/>
        <dbReference type="ChEBI" id="CHEBI:85452"/>
        <dbReference type="ChEBI" id="CHEBI:85454"/>
        <dbReference type="EC" id="2.1.1.37"/>
    </reaction>
</comment>
<comment type="similarity">
    <text evidence="6 7">Belongs to the class I-like SAM-binding methyltransferase superfamily. C5-methyltransferase family.</text>
</comment>
<dbReference type="InterPro" id="IPR018117">
    <property type="entry name" value="C5_DNA_meth_AS"/>
</dbReference>
<evidence type="ECO:0000256" key="7">
    <source>
        <dbReference type="RuleBase" id="RU000416"/>
    </source>
</evidence>
<evidence type="ECO:0000256" key="1">
    <source>
        <dbReference type="ARBA" id="ARBA00022603"/>
    </source>
</evidence>
<dbReference type="InterPro" id="IPR001525">
    <property type="entry name" value="C5_MeTfrase"/>
</dbReference>
<keyword evidence="3 6" id="KW-0949">S-adenosyl-L-methionine</keyword>